<dbReference type="RefSeq" id="WP_004036206.1">
    <property type="nucleotide sequence ID" value="NZ_CAYASS010000076.1"/>
</dbReference>
<dbReference type="Pfam" id="PF04138">
    <property type="entry name" value="GtrA_DPMS_TM"/>
    <property type="match status" value="1"/>
</dbReference>
<evidence type="ECO:0000256" key="4">
    <source>
        <dbReference type="ARBA" id="ARBA00022989"/>
    </source>
</evidence>
<dbReference type="PANTHER" id="PTHR38459:SF1">
    <property type="entry name" value="PROPHAGE BACTOPRENOL-LINKED GLUCOSE TRANSLOCASE HOMOLOG"/>
    <property type="match status" value="1"/>
</dbReference>
<gene>
    <name evidence="8" type="ORF">BK798_08625</name>
</gene>
<keyword evidence="3 6" id="KW-0812">Transmembrane</keyword>
<evidence type="ECO:0000256" key="5">
    <source>
        <dbReference type="ARBA" id="ARBA00023136"/>
    </source>
</evidence>
<protein>
    <submittedName>
        <fullName evidence="8">Polysaccharide synthesis protein GtrA</fullName>
    </submittedName>
</protein>
<evidence type="ECO:0000256" key="2">
    <source>
        <dbReference type="ARBA" id="ARBA00009399"/>
    </source>
</evidence>
<dbReference type="EMBL" id="CP017803">
    <property type="protein sequence ID" value="ATZ60481.1"/>
    <property type="molecule type" value="Genomic_DNA"/>
</dbReference>
<feature type="transmembrane region" description="Helical" evidence="6">
    <location>
        <begin position="21"/>
        <end position="42"/>
    </location>
</feature>
<feature type="domain" description="GtrA/DPMS transmembrane" evidence="7">
    <location>
        <begin position="22"/>
        <end position="136"/>
    </location>
</feature>
<dbReference type="InterPro" id="IPR051401">
    <property type="entry name" value="GtrA_CellWall_Glycosyl"/>
</dbReference>
<dbReference type="InterPro" id="IPR007267">
    <property type="entry name" value="GtrA_DPMS_TM"/>
</dbReference>
<dbReference type="GeneID" id="35119439"/>
<comment type="similarity">
    <text evidence="2">Belongs to the GtrA family.</text>
</comment>
<dbReference type="GO" id="GO:0000271">
    <property type="term" value="P:polysaccharide biosynthetic process"/>
    <property type="evidence" value="ECO:0007669"/>
    <property type="project" value="InterPro"/>
</dbReference>
<comment type="subcellular location">
    <subcellularLocation>
        <location evidence="1">Membrane</location>
        <topology evidence="1">Multi-pass membrane protein</topology>
    </subcellularLocation>
</comment>
<evidence type="ECO:0000313" key="9">
    <source>
        <dbReference type="Proteomes" id="UP000232133"/>
    </source>
</evidence>
<name>A0A2H4U8N8_METSM</name>
<reference evidence="8 9" key="1">
    <citation type="submission" date="2016-10" db="EMBL/GenBank/DDBJ databases">
        <authorList>
            <person name="Varghese N."/>
        </authorList>
    </citation>
    <scope>NUCLEOTIDE SEQUENCE [LARGE SCALE GENOMIC DNA]</scope>
    <source>
        <strain evidence="8 9">KB11</strain>
    </source>
</reference>
<dbReference type="AlphaFoldDB" id="A0A2H4U8N8"/>
<dbReference type="GO" id="GO:0005886">
    <property type="term" value="C:plasma membrane"/>
    <property type="evidence" value="ECO:0007669"/>
    <property type="project" value="TreeGrafter"/>
</dbReference>
<accession>A0A2H4U8N8</accession>
<dbReference type="Proteomes" id="UP000232133">
    <property type="component" value="Chromosome"/>
</dbReference>
<evidence type="ECO:0000256" key="1">
    <source>
        <dbReference type="ARBA" id="ARBA00004141"/>
    </source>
</evidence>
<evidence type="ECO:0000313" key="8">
    <source>
        <dbReference type="EMBL" id="ATZ60481.1"/>
    </source>
</evidence>
<evidence type="ECO:0000259" key="7">
    <source>
        <dbReference type="Pfam" id="PF04138"/>
    </source>
</evidence>
<evidence type="ECO:0000256" key="3">
    <source>
        <dbReference type="ARBA" id="ARBA00022692"/>
    </source>
</evidence>
<feature type="transmembrane region" description="Helical" evidence="6">
    <location>
        <begin position="87"/>
        <end position="107"/>
    </location>
</feature>
<feature type="transmembrane region" description="Helical" evidence="6">
    <location>
        <begin position="113"/>
        <end position="132"/>
    </location>
</feature>
<evidence type="ECO:0000256" key="6">
    <source>
        <dbReference type="SAM" id="Phobius"/>
    </source>
</evidence>
<keyword evidence="5 6" id="KW-0472">Membrane</keyword>
<feature type="transmembrane region" description="Helical" evidence="6">
    <location>
        <begin position="48"/>
        <end position="66"/>
    </location>
</feature>
<dbReference type="PANTHER" id="PTHR38459">
    <property type="entry name" value="PROPHAGE BACTOPRENOL-LINKED GLUCOSE TRANSLOCASE HOMOLOG"/>
    <property type="match status" value="1"/>
</dbReference>
<sequence>MDKLINKLFRKNTDNIFLQMFRYLFVGTASFLIDFIIYLSLINFLGQNYLISAAVAFFISVLANYYMSTSWVFNQADRNNKVLDFNLFILISFIGLIFTEILLYLFVDYGNINYIWSKIIASIIVMFWNFTARRIMFYGKKI</sequence>
<proteinExistence type="inferred from homology"/>
<keyword evidence="4 6" id="KW-1133">Transmembrane helix</keyword>
<organism evidence="8 9">
    <name type="scientific">Methanobrevibacter smithii</name>
    <dbReference type="NCBI Taxonomy" id="2173"/>
    <lineage>
        <taxon>Archaea</taxon>
        <taxon>Methanobacteriati</taxon>
        <taxon>Methanobacteriota</taxon>
        <taxon>Methanomada group</taxon>
        <taxon>Methanobacteria</taxon>
        <taxon>Methanobacteriales</taxon>
        <taxon>Methanobacteriaceae</taxon>
        <taxon>Methanobrevibacter</taxon>
    </lineage>
</organism>